<dbReference type="Pfam" id="PF06949">
    <property type="entry name" value="DUF1292"/>
    <property type="match status" value="1"/>
</dbReference>
<accession>A0A645ALP1</accession>
<dbReference type="InterPro" id="IPR009711">
    <property type="entry name" value="UPF0473"/>
</dbReference>
<name>A0A645ALP1_9ZZZZ</name>
<reference evidence="1" key="1">
    <citation type="submission" date="2019-08" db="EMBL/GenBank/DDBJ databases">
        <authorList>
            <person name="Kucharzyk K."/>
            <person name="Murdoch R.W."/>
            <person name="Higgins S."/>
            <person name="Loffler F."/>
        </authorList>
    </citation>
    <scope>NUCLEOTIDE SEQUENCE</scope>
</reference>
<organism evidence="1">
    <name type="scientific">bioreactor metagenome</name>
    <dbReference type="NCBI Taxonomy" id="1076179"/>
    <lineage>
        <taxon>unclassified sequences</taxon>
        <taxon>metagenomes</taxon>
        <taxon>ecological metagenomes</taxon>
    </lineage>
</organism>
<dbReference type="EMBL" id="VSSQ01014528">
    <property type="protein sequence ID" value="MPM53846.1"/>
    <property type="molecule type" value="Genomic_DNA"/>
</dbReference>
<protein>
    <submittedName>
        <fullName evidence="1">Uncharacterized protein</fullName>
    </submittedName>
</protein>
<dbReference type="AlphaFoldDB" id="A0A645ALP1"/>
<evidence type="ECO:0000313" key="1">
    <source>
        <dbReference type="EMBL" id="MPM53846.1"/>
    </source>
</evidence>
<gene>
    <name evidence="1" type="ORF">SDC9_100616</name>
</gene>
<comment type="caution">
    <text evidence="1">The sequence shown here is derived from an EMBL/GenBank/DDBJ whole genome shotgun (WGS) entry which is preliminary data.</text>
</comment>
<sequence length="85" mass="9826">MDDRHVITLTDPDTNEKVELEIVEELTVNGENYALLAPLDNDDEAFVYKVIGEGADASYEMVEDEEEFNMVVDEYDRLFDEEMDN</sequence>
<proteinExistence type="predicted"/>